<feature type="compositionally biased region" description="Low complexity" evidence="1">
    <location>
        <begin position="87"/>
        <end position="101"/>
    </location>
</feature>
<evidence type="ECO:0000313" key="2">
    <source>
        <dbReference type="EMBL" id="GBP81315.1"/>
    </source>
</evidence>
<proteinExistence type="predicted"/>
<evidence type="ECO:0000256" key="1">
    <source>
        <dbReference type="SAM" id="MobiDB-lite"/>
    </source>
</evidence>
<dbReference type="AlphaFoldDB" id="A0A4C1Z3W8"/>
<organism evidence="2 3">
    <name type="scientific">Eumeta variegata</name>
    <name type="common">Bagworm moth</name>
    <name type="synonym">Eumeta japonica</name>
    <dbReference type="NCBI Taxonomy" id="151549"/>
    <lineage>
        <taxon>Eukaryota</taxon>
        <taxon>Metazoa</taxon>
        <taxon>Ecdysozoa</taxon>
        <taxon>Arthropoda</taxon>
        <taxon>Hexapoda</taxon>
        <taxon>Insecta</taxon>
        <taxon>Pterygota</taxon>
        <taxon>Neoptera</taxon>
        <taxon>Endopterygota</taxon>
        <taxon>Lepidoptera</taxon>
        <taxon>Glossata</taxon>
        <taxon>Ditrysia</taxon>
        <taxon>Tineoidea</taxon>
        <taxon>Psychidae</taxon>
        <taxon>Oiketicinae</taxon>
        <taxon>Eumeta</taxon>
    </lineage>
</organism>
<reference evidence="2 3" key="1">
    <citation type="journal article" date="2019" name="Commun. Biol.">
        <title>The bagworm genome reveals a unique fibroin gene that provides high tensile strength.</title>
        <authorList>
            <person name="Kono N."/>
            <person name="Nakamura H."/>
            <person name="Ohtoshi R."/>
            <person name="Tomita M."/>
            <person name="Numata K."/>
            <person name="Arakawa K."/>
        </authorList>
    </citation>
    <scope>NUCLEOTIDE SEQUENCE [LARGE SCALE GENOMIC DNA]</scope>
</reference>
<sequence length="126" mass="13143">MCVLGHVCRRARDSPPGAGRGPGTSATATRAPTKLEGRGAGRRTYVASCPRVFSSEIRPRRSSGDGPISGVQPWRIPELAGDQKELSVGTPTSSSTVTAVSGSGGPPLRSDRRNSTMENLDGPEKL</sequence>
<feature type="region of interest" description="Disordered" evidence="1">
    <location>
        <begin position="1"/>
        <end position="43"/>
    </location>
</feature>
<keyword evidence="3" id="KW-1185">Reference proteome</keyword>
<dbReference type="EMBL" id="BGZK01001506">
    <property type="protein sequence ID" value="GBP81315.1"/>
    <property type="molecule type" value="Genomic_DNA"/>
</dbReference>
<dbReference type="Proteomes" id="UP000299102">
    <property type="component" value="Unassembled WGS sequence"/>
</dbReference>
<protein>
    <submittedName>
        <fullName evidence="2">Uncharacterized protein</fullName>
    </submittedName>
</protein>
<name>A0A4C1Z3W8_EUMVA</name>
<gene>
    <name evidence="2" type="ORF">EVAR_53709_1</name>
</gene>
<feature type="region of interest" description="Disordered" evidence="1">
    <location>
        <begin position="55"/>
        <end position="126"/>
    </location>
</feature>
<comment type="caution">
    <text evidence="2">The sequence shown here is derived from an EMBL/GenBank/DDBJ whole genome shotgun (WGS) entry which is preliminary data.</text>
</comment>
<accession>A0A4C1Z3W8</accession>
<evidence type="ECO:0000313" key="3">
    <source>
        <dbReference type="Proteomes" id="UP000299102"/>
    </source>
</evidence>